<evidence type="ECO:0000256" key="2">
    <source>
        <dbReference type="ARBA" id="ARBA00022679"/>
    </source>
</evidence>
<keyword evidence="4 7" id="KW-0418">Kinase</keyword>
<dbReference type="RefSeq" id="WP_182669391.1">
    <property type="nucleotide sequence ID" value="NZ_JACHTE010000005.1"/>
</dbReference>
<dbReference type="UniPathway" id="UPA00056">
    <property type="reaction ID" value="UER00094"/>
</dbReference>
<evidence type="ECO:0000256" key="5">
    <source>
        <dbReference type="ARBA" id="ARBA00022840"/>
    </source>
</evidence>
<dbReference type="PANTHER" id="PTHR43527:SF2">
    <property type="entry name" value="4-DIPHOSPHOCYTIDYL-2-C-METHYL-D-ERYTHRITOL KINASE, CHLOROPLASTIC"/>
    <property type="match status" value="1"/>
</dbReference>
<evidence type="ECO:0000313" key="10">
    <source>
        <dbReference type="Proteomes" id="UP000552587"/>
    </source>
</evidence>
<dbReference type="InterPro" id="IPR006204">
    <property type="entry name" value="GHMP_kinase_N_dom"/>
</dbReference>
<comment type="function">
    <text evidence="7">Catalyzes the phosphorylation of the position 2 hydroxy group of 4-diphosphocytidyl-2C-methyl-D-erythritol.</text>
</comment>
<comment type="caution">
    <text evidence="9">The sequence shown here is derived from an EMBL/GenBank/DDBJ whole genome shotgun (WGS) entry which is preliminary data.</text>
</comment>
<dbReference type="Gene3D" id="3.30.230.10">
    <property type="match status" value="1"/>
</dbReference>
<sequence length="317" mass="33083">MIEPGLPVAGHSGSGARWDGVDGCGWPAPAKLNLFLHVTGRREDGYHLLQTVFQLLDWGDTVRLRLRDDGRIVRHGPSVPGVAAEDDLTVKAANLLKKHANVSHGVDISIEKRIPAGGGFGGGSTDAATVLVALDAMWGTGLGPARLAALGLQLGADVPVFVHGRNAWAEGVGERLTPLTLPAAAYVVADPGVHAPTAALYRAPELTRDCPPATISDFVSGAPLGNVFESVLRAREAAVEAAFAMLSRIGRPRLTGSGSGCFVGFDSLEAAERALADLPPGLRAWVASGVERSPLLAALETYQMQRGARTGRVTTTD</sequence>
<keyword evidence="3 7" id="KW-0547">Nucleotide-binding</keyword>
<dbReference type="GO" id="GO:0016114">
    <property type="term" value="P:terpenoid biosynthetic process"/>
    <property type="evidence" value="ECO:0007669"/>
    <property type="project" value="UniProtKB-UniRule"/>
</dbReference>
<protein>
    <recommendedName>
        <fullName evidence="1 7">4-diphosphocytidyl-2-C-methyl-D-erythritol kinase</fullName>
        <shortName evidence="7">CMK</shortName>
        <ecNumber evidence="7">2.7.1.148</ecNumber>
    </recommendedName>
    <alternativeName>
        <fullName evidence="7">4-(cytidine-5'-diphospho)-2-C-methyl-D-erythritol kinase</fullName>
    </alternativeName>
</protein>
<evidence type="ECO:0000256" key="4">
    <source>
        <dbReference type="ARBA" id="ARBA00022777"/>
    </source>
</evidence>
<dbReference type="GO" id="GO:0050515">
    <property type="term" value="F:4-(cytidine 5'-diphospho)-2-C-methyl-D-erythritol kinase activity"/>
    <property type="evidence" value="ECO:0007669"/>
    <property type="project" value="UniProtKB-UniRule"/>
</dbReference>
<reference evidence="9 10" key="1">
    <citation type="submission" date="2020-07" db="EMBL/GenBank/DDBJ databases">
        <authorList>
            <person name="Xu S."/>
            <person name="Li A."/>
        </authorList>
    </citation>
    <scope>NUCLEOTIDE SEQUENCE [LARGE SCALE GENOMIC DNA]</scope>
    <source>
        <strain evidence="9 10">SG-8</strain>
    </source>
</reference>
<dbReference type="InterPro" id="IPR004424">
    <property type="entry name" value="IspE"/>
</dbReference>
<keyword evidence="6 7" id="KW-0414">Isoprene biosynthesis</keyword>
<dbReference type="NCBIfam" id="TIGR00154">
    <property type="entry name" value="ispE"/>
    <property type="match status" value="1"/>
</dbReference>
<feature type="active site" evidence="7">
    <location>
        <position position="31"/>
    </location>
</feature>
<keyword evidence="2 7" id="KW-0808">Transferase</keyword>
<dbReference type="PIRSF" id="PIRSF010376">
    <property type="entry name" value="IspE"/>
    <property type="match status" value="1"/>
</dbReference>
<dbReference type="SUPFAM" id="SSF54211">
    <property type="entry name" value="Ribosomal protein S5 domain 2-like"/>
    <property type="match status" value="1"/>
</dbReference>
<dbReference type="Gene3D" id="3.30.70.890">
    <property type="entry name" value="GHMP kinase, C-terminal domain"/>
    <property type="match status" value="1"/>
</dbReference>
<evidence type="ECO:0000259" key="8">
    <source>
        <dbReference type="Pfam" id="PF00288"/>
    </source>
</evidence>
<keyword evidence="10" id="KW-1185">Reference proteome</keyword>
<comment type="similarity">
    <text evidence="7">Belongs to the GHMP kinase family. IspE subfamily.</text>
</comment>
<accession>A0A7W3U3U3</accession>
<dbReference type="InterPro" id="IPR020568">
    <property type="entry name" value="Ribosomal_Su5_D2-typ_SF"/>
</dbReference>
<dbReference type="HAMAP" id="MF_00061">
    <property type="entry name" value="IspE"/>
    <property type="match status" value="1"/>
</dbReference>
<dbReference type="EC" id="2.7.1.148" evidence="7"/>
<dbReference type="GO" id="GO:0019288">
    <property type="term" value="P:isopentenyl diphosphate biosynthetic process, methylerythritol 4-phosphate pathway"/>
    <property type="evidence" value="ECO:0007669"/>
    <property type="project" value="UniProtKB-UniRule"/>
</dbReference>
<dbReference type="InterPro" id="IPR036554">
    <property type="entry name" value="GHMP_kinase_C_sf"/>
</dbReference>
<dbReference type="InterPro" id="IPR014721">
    <property type="entry name" value="Ribsml_uS5_D2-typ_fold_subgr"/>
</dbReference>
<evidence type="ECO:0000256" key="7">
    <source>
        <dbReference type="HAMAP-Rule" id="MF_00061"/>
    </source>
</evidence>
<comment type="catalytic activity">
    <reaction evidence="7">
        <text>4-CDP-2-C-methyl-D-erythritol + ATP = 4-CDP-2-C-methyl-D-erythritol 2-phosphate + ADP + H(+)</text>
        <dbReference type="Rhea" id="RHEA:18437"/>
        <dbReference type="ChEBI" id="CHEBI:15378"/>
        <dbReference type="ChEBI" id="CHEBI:30616"/>
        <dbReference type="ChEBI" id="CHEBI:57823"/>
        <dbReference type="ChEBI" id="CHEBI:57919"/>
        <dbReference type="ChEBI" id="CHEBI:456216"/>
        <dbReference type="EC" id="2.7.1.148"/>
    </reaction>
</comment>
<keyword evidence="5 7" id="KW-0067">ATP-binding</keyword>
<dbReference type="GO" id="GO:0005524">
    <property type="term" value="F:ATP binding"/>
    <property type="evidence" value="ECO:0007669"/>
    <property type="project" value="UniProtKB-UniRule"/>
</dbReference>
<dbReference type="AlphaFoldDB" id="A0A7W3U3U3"/>
<evidence type="ECO:0000256" key="3">
    <source>
        <dbReference type="ARBA" id="ARBA00022741"/>
    </source>
</evidence>
<dbReference type="Proteomes" id="UP000552587">
    <property type="component" value="Unassembled WGS sequence"/>
</dbReference>
<evidence type="ECO:0000256" key="1">
    <source>
        <dbReference type="ARBA" id="ARBA00017473"/>
    </source>
</evidence>
<feature type="active site" evidence="7">
    <location>
        <position position="157"/>
    </location>
</feature>
<dbReference type="SUPFAM" id="SSF55060">
    <property type="entry name" value="GHMP Kinase, C-terminal domain"/>
    <property type="match status" value="1"/>
</dbReference>
<name>A0A7W3U3U3_9GAMM</name>
<feature type="binding site" evidence="7">
    <location>
        <begin position="115"/>
        <end position="125"/>
    </location>
    <ligand>
        <name>ATP</name>
        <dbReference type="ChEBI" id="CHEBI:30616"/>
    </ligand>
</feature>
<dbReference type="PANTHER" id="PTHR43527">
    <property type="entry name" value="4-DIPHOSPHOCYTIDYL-2-C-METHYL-D-ERYTHRITOL KINASE, CHLOROPLASTIC"/>
    <property type="match status" value="1"/>
</dbReference>
<feature type="domain" description="GHMP kinase N-terminal" evidence="8">
    <location>
        <begin position="88"/>
        <end position="164"/>
    </location>
</feature>
<gene>
    <name evidence="7 9" type="primary">ispE</name>
    <name evidence="9" type="ORF">H4F99_07865</name>
</gene>
<comment type="pathway">
    <text evidence="7">Isoprenoid biosynthesis; isopentenyl diphosphate biosynthesis via DXP pathway; isopentenyl diphosphate from 1-deoxy-D-xylulose 5-phosphate: step 3/6.</text>
</comment>
<dbReference type="EMBL" id="JACHTE010000005">
    <property type="protein sequence ID" value="MBB1088404.1"/>
    <property type="molecule type" value="Genomic_DNA"/>
</dbReference>
<organism evidence="9 10">
    <name type="scientific">Marilutibacter penaei</name>
    <dbReference type="NCBI Taxonomy" id="2759900"/>
    <lineage>
        <taxon>Bacteria</taxon>
        <taxon>Pseudomonadati</taxon>
        <taxon>Pseudomonadota</taxon>
        <taxon>Gammaproteobacteria</taxon>
        <taxon>Lysobacterales</taxon>
        <taxon>Lysobacteraceae</taxon>
        <taxon>Marilutibacter</taxon>
    </lineage>
</organism>
<evidence type="ECO:0000256" key="6">
    <source>
        <dbReference type="ARBA" id="ARBA00023229"/>
    </source>
</evidence>
<evidence type="ECO:0000313" key="9">
    <source>
        <dbReference type="EMBL" id="MBB1088404.1"/>
    </source>
</evidence>
<proteinExistence type="inferred from homology"/>
<dbReference type="Pfam" id="PF00288">
    <property type="entry name" value="GHMP_kinases_N"/>
    <property type="match status" value="1"/>
</dbReference>